<dbReference type="Proteomes" id="UP000646827">
    <property type="component" value="Unassembled WGS sequence"/>
</dbReference>
<evidence type="ECO:0000313" key="1">
    <source>
        <dbReference type="EMBL" id="KAG2222018.1"/>
    </source>
</evidence>
<name>A0A8H7S4L5_9FUNG</name>
<dbReference type="EMBL" id="JAEPRB010000094">
    <property type="protein sequence ID" value="KAG2222018.1"/>
    <property type="molecule type" value="Genomic_DNA"/>
</dbReference>
<keyword evidence="2" id="KW-1185">Reference proteome</keyword>
<comment type="caution">
    <text evidence="1">The sequence shown here is derived from an EMBL/GenBank/DDBJ whole genome shotgun (WGS) entry which is preliminary data.</text>
</comment>
<protein>
    <submittedName>
        <fullName evidence="1">Uncharacterized protein</fullName>
    </submittedName>
</protein>
<accession>A0A8H7S4L5</accession>
<proteinExistence type="predicted"/>
<evidence type="ECO:0000313" key="2">
    <source>
        <dbReference type="Proteomes" id="UP000646827"/>
    </source>
</evidence>
<organism evidence="1 2">
    <name type="scientific">Circinella minor</name>
    <dbReference type="NCBI Taxonomy" id="1195481"/>
    <lineage>
        <taxon>Eukaryota</taxon>
        <taxon>Fungi</taxon>
        <taxon>Fungi incertae sedis</taxon>
        <taxon>Mucoromycota</taxon>
        <taxon>Mucoromycotina</taxon>
        <taxon>Mucoromycetes</taxon>
        <taxon>Mucorales</taxon>
        <taxon>Lichtheimiaceae</taxon>
        <taxon>Circinella</taxon>
    </lineage>
</organism>
<dbReference type="AlphaFoldDB" id="A0A8H7S4L5"/>
<gene>
    <name evidence="1" type="ORF">INT45_006718</name>
</gene>
<reference evidence="1 2" key="1">
    <citation type="submission" date="2020-12" db="EMBL/GenBank/DDBJ databases">
        <title>Metabolic potential, ecology and presence of endohyphal bacteria is reflected in genomic diversity of Mucoromycotina.</title>
        <authorList>
            <person name="Muszewska A."/>
            <person name="Okrasinska A."/>
            <person name="Steczkiewicz K."/>
            <person name="Drgas O."/>
            <person name="Orlowska M."/>
            <person name="Perlinska-Lenart U."/>
            <person name="Aleksandrzak-Piekarczyk T."/>
            <person name="Szatraj K."/>
            <person name="Zielenkiewicz U."/>
            <person name="Pilsyk S."/>
            <person name="Malc E."/>
            <person name="Mieczkowski P."/>
            <person name="Kruszewska J.S."/>
            <person name="Biernat P."/>
            <person name="Pawlowska J."/>
        </authorList>
    </citation>
    <scope>NUCLEOTIDE SEQUENCE [LARGE SCALE GENOMIC DNA]</scope>
    <source>
        <strain evidence="1 2">CBS 142.35</strain>
    </source>
</reference>
<sequence length="157" mass="18129">MLLFSDINDDDIIKIFGSDTPDAIYTDLKNKYYDRKIGFDTSLFKEIKNIVDQLKEGDKEMNCTKAITQIANMIERTHDHNIQNHLLNNSDLGTTSTVGEGYTNVLIFMDLGNFAVVVRQYRGMTAQLTGFYRVIIMILQDYSSSYFIWQLYTRPAQ</sequence>